<proteinExistence type="predicted"/>
<keyword evidence="3" id="KW-1185">Reference proteome</keyword>
<dbReference type="RefSeq" id="WP_151167126.1">
    <property type="nucleotide sequence ID" value="NZ_WACR01000004.1"/>
</dbReference>
<dbReference type="InterPro" id="IPR039881">
    <property type="entry name" value="PCIF1-like"/>
</dbReference>
<dbReference type="PANTHER" id="PTHR21727">
    <property type="entry name" value="PHOSPHORYLATED CTD INTERACTING FACTOR 1"/>
    <property type="match status" value="1"/>
</dbReference>
<organism evidence="2 3">
    <name type="scientific">Salibacter halophilus</name>
    <dbReference type="NCBI Taxonomy" id="1803916"/>
    <lineage>
        <taxon>Bacteria</taxon>
        <taxon>Pseudomonadati</taxon>
        <taxon>Bacteroidota</taxon>
        <taxon>Flavobacteriia</taxon>
        <taxon>Flavobacteriales</taxon>
        <taxon>Salibacteraceae</taxon>
        <taxon>Salibacter</taxon>
    </lineage>
</organism>
<dbReference type="Pfam" id="PF12237">
    <property type="entry name" value="PCIF1_WW"/>
    <property type="match status" value="1"/>
</dbReference>
<feature type="domain" description="PCIF1 WW" evidence="1">
    <location>
        <begin position="156"/>
        <end position="279"/>
    </location>
</feature>
<dbReference type="GO" id="GO:0099122">
    <property type="term" value="F:RNA polymerase II C-terminal domain binding"/>
    <property type="evidence" value="ECO:0007669"/>
    <property type="project" value="InterPro"/>
</dbReference>
<dbReference type="InterPro" id="IPR022035">
    <property type="entry name" value="PCIF1_WW"/>
</dbReference>
<accession>A0A6N6M5B6</accession>
<gene>
    <name evidence="2" type="ORF">F3059_05475</name>
</gene>
<dbReference type="EMBL" id="WACR01000004">
    <property type="protein sequence ID" value="KAB1064807.1"/>
    <property type="molecule type" value="Genomic_DNA"/>
</dbReference>
<protein>
    <submittedName>
        <fullName evidence="2">CTD-interacting factor</fullName>
    </submittedName>
</protein>
<sequence>MITSNSVEKNIELLKEYYSWKRSIKLLDRIEKEVFDGKIGRAQVKAGLENAIMYLLLHADYDGKDLFELLTKPTLIYGFECIDIKGVTDEHGDKMMSIVNEEGEIKKFDTETQKAPEISITAEQFTMGDFKLERNQYVDKAYNFVAKKEGEEAAAAHLLRCALRYASIYSETRHIGPPQTVYDAFYKWGVRNEGFASPFNARVLGKEDAQFYSLFKDTDAVFGSGGSFFHLSEPHNPGHWSLDPPFLTETMDRVDKRIGEWREKYPEVAILLIIPASHTPANKPDETVTLKAGTHHYEGLAGTMNPLPVDVCIHRYGNLEGFSAETIIEGYTP</sequence>
<comment type="caution">
    <text evidence="2">The sequence shown here is derived from an EMBL/GenBank/DDBJ whole genome shotgun (WGS) entry which is preliminary data.</text>
</comment>
<reference evidence="2 3" key="1">
    <citation type="submission" date="2019-09" db="EMBL/GenBank/DDBJ databases">
        <title>Genomes of Cryomorphaceae.</title>
        <authorList>
            <person name="Bowman J.P."/>
        </authorList>
    </citation>
    <scope>NUCLEOTIDE SEQUENCE [LARGE SCALE GENOMIC DNA]</scope>
    <source>
        <strain evidence="2 3">KCTC 52047</strain>
    </source>
</reference>
<dbReference type="PANTHER" id="PTHR21727:SF0">
    <property type="entry name" value="MRNA (2'-O-METHYLADENOSINE-N(6)-)-METHYLTRANSFERASE"/>
    <property type="match status" value="1"/>
</dbReference>
<evidence type="ECO:0000259" key="1">
    <source>
        <dbReference type="Pfam" id="PF12237"/>
    </source>
</evidence>
<dbReference type="AlphaFoldDB" id="A0A6N6M5B6"/>
<name>A0A6N6M5B6_9FLAO</name>
<evidence type="ECO:0000313" key="2">
    <source>
        <dbReference type="EMBL" id="KAB1064807.1"/>
    </source>
</evidence>
<dbReference type="GO" id="GO:0016422">
    <property type="term" value="F:mRNA (2'-O-methyladenosine-N6-)-methyltransferase activity"/>
    <property type="evidence" value="ECO:0007669"/>
    <property type="project" value="InterPro"/>
</dbReference>
<evidence type="ECO:0000313" key="3">
    <source>
        <dbReference type="Proteomes" id="UP000435357"/>
    </source>
</evidence>
<dbReference type="Proteomes" id="UP000435357">
    <property type="component" value="Unassembled WGS sequence"/>
</dbReference>
<dbReference type="OrthoDB" id="1405194at2"/>